<sequence length="58" mass="6519">MLKFGNKEKNTTRNKAVVELEKVPGKNKHIINLLQATVYYRNGITQDTLFSIVGSLAI</sequence>
<dbReference type="AlphaFoldDB" id="A0AAW9JKK7"/>
<accession>A0AAW9JKK7</accession>
<evidence type="ECO:0000313" key="2">
    <source>
        <dbReference type="Proteomes" id="UP001292252"/>
    </source>
</evidence>
<proteinExistence type="predicted"/>
<protein>
    <submittedName>
        <fullName evidence="1">Uncharacterized protein</fullName>
    </submittedName>
</protein>
<name>A0AAW9JKK7_BACTU</name>
<evidence type="ECO:0000313" key="1">
    <source>
        <dbReference type="EMBL" id="MDZ5479159.1"/>
    </source>
</evidence>
<dbReference type="Proteomes" id="UP001292252">
    <property type="component" value="Unassembled WGS sequence"/>
</dbReference>
<reference evidence="1" key="1">
    <citation type="submission" date="2023-12" db="EMBL/GenBank/DDBJ databases">
        <title>Genome sequence of Bacillus thuringiensis strain SS10.</title>
        <authorList>
            <person name="Rouis S."/>
        </authorList>
    </citation>
    <scope>NUCLEOTIDE SEQUENCE</scope>
    <source>
        <strain evidence="1">SS10</strain>
    </source>
</reference>
<comment type="caution">
    <text evidence="1">The sequence shown here is derived from an EMBL/GenBank/DDBJ whole genome shotgun (WGS) entry which is preliminary data.</text>
</comment>
<dbReference type="EMBL" id="JAXOTW010000016">
    <property type="protein sequence ID" value="MDZ5479159.1"/>
    <property type="molecule type" value="Genomic_DNA"/>
</dbReference>
<organism evidence="1 2">
    <name type="scientific">Bacillus thuringiensis</name>
    <dbReference type="NCBI Taxonomy" id="1428"/>
    <lineage>
        <taxon>Bacteria</taxon>
        <taxon>Bacillati</taxon>
        <taxon>Bacillota</taxon>
        <taxon>Bacilli</taxon>
        <taxon>Bacillales</taxon>
        <taxon>Bacillaceae</taxon>
        <taxon>Bacillus</taxon>
        <taxon>Bacillus cereus group</taxon>
    </lineage>
</organism>
<gene>
    <name evidence="1" type="ORF">U2F49_23280</name>
</gene>